<keyword evidence="3" id="KW-1185">Reference proteome</keyword>
<dbReference type="Proteomes" id="UP000001318">
    <property type="component" value="Plasmid pCS1"/>
</dbReference>
<reference evidence="2 3" key="1">
    <citation type="journal article" date="2008" name="J. Bacteriol.">
        <title>Genome of the actinomycete plant pathogen Clavibacter michiganensis subsp. sepedonicus suggests recent niche adaptation.</title>
        <authorList>
            <person name="Bentley S.D."/>
            <person name="Corton C."/>
            <person name="Brown S.E."/>
            <person name="Barron A."/>
            <person name="Clark L."/>
            <person name="Doggett J."/>
            <person name="Harris B."/>
            <person name="Ormond D."/>
            <person name="Quail M.A."/>
            <person name="May G."/>
            <person name="Francis D."/>
            <person name="Knudson D."/>
            <person name="Parkhill J."/>
            <person name="Ishimaru C.A."/>
        </authorList>
    </citation>
    <scope>NUCLEOTIDE SEQUENCE [LARGE SCALE GENOMIC DNA]</scope>
    <source>
        <strain evidence="3">ATCC 33113 / DSM 20744 / JCM 9667 / LMG 2889 / ICMP 2535 / C-1</strain>
    </source>
</reference>
<keyword evidence="2" id="KW-0614">Plasmid</keyword>
<evidence type="ECO:0000313" key="3">
    <source>
        <dbReference type="Proteomes" id="UP000001318"/>
    </source>
</evidence>
<dbReference type="EMBL" id="AM849035">
    <property type="protein sequence ID" value="CAQ03206.1"/>
    <property type="molecule type" value="Genomic_DNA"/>
</dbReference>
<proteinExistence type="predicted"/>
<sequence length="128" mass="13715">MLSGHVNYQAVRALLPDRGPCVPDEFARDVLPDRKPTMTMPSSAGHGYGIHAAAASDRVAPPLQPTTRWQAASQGPSTLPDALLYETRPVDDRAADPITSARVSINEPSAVYGHQQHLHLVSTAQDSP</sequence>
<name>B0RJ18_CLASE</name>
<organism evidence="2 3">
    <name type="scientific">Clavibacter sepedonicus</name>
    <name type="common">Clavibacter michiganensis subsp. sepedonicus</name>
    <dbReference type="NCBI Taxonomy" id="31964"/>
    <lineage>
        <taxon>Bacteria</taxon>
        <taxon>Bacillati</taxon>
        <taxon>Actinomycetota</taxon>
        <taxon>Actinomycetes</taxon>
        <taxon>Micrococcales</taxon>
        <taxon>Microbacteriaceae</taxon>
        <taxon>Clavibacter</taxon>
    </lineage>
</organism>
<accession>B0RJ18</accession>
<dbReference type="HOGENOM" id="CLU_1955745_0_0_11"/>
<protein>
    <submittedName>
        <fullName evidence="2">Uncharacterized protein</fullName>
    </submittedName>
</protein>
<feature type="compositionally biased region" description="Low complexity" evidence="1">
    <location>
        <begin position="42"/>
        <end position="51"/>
    </location>
</feature>
<feature type="region of interest" description="Disordered" evidence="1">
    <location>
        <begin position="26"/>
        <end position="51"/>
    </location>
</feature>
<geneLocation type="plasmid" evidence="2 3">
    <name>pCS1</name>
</geneLocation>
<gene>
    <name evidence="2" type="ordered locus">pCS0023</name>
</gene>
<feature type="compositionally biased region" description="Basic and acidic residues" evidence="1">
    <location>
        <begin position="26"/>
        <end position="36"/>
    </location>
</feature>
<dbReference type="KEGG" id="cms:pCS0023"/>
<evidence type="ECO:0000256" key="1">
    <source>
        <dbReference type="SAM" id="MobiDB-lite"/>
    </source>
</evidence>
<evidence type="ECO:0000313" key="2">
    <source>
        <dbReference type="EMBL" id="CAQ03206.1"/>
    </source>
</evidence>
<dbReference type="AlphaFoldDB" id="B0RJ18"/>